<evidence type="ECO:0008006" key="8">
    <source>
        <dbReference type="Google" id="ProtNLM"/>
    </source>
</evidence>
<evidence type="ECO:0000256" key="1">
    <source>
        <dbReference type="ARBA" id="ARBA00004613"/>
    </source>
</evidence>
<reference evidence="6" key="2">
    <citation type="submission" date="2025-08" db="UniProtKB">
        <authorList>
            <consortium name="Ensembl"/>
        </authorList>
    </citation>
    <scope>IDENTIFICATION</scope>
</reference>
<evidence type="ECO:0000256" key="2">
    <source>
        <dbReference type="ARBA" id="ARBA00022525"/>
    </source>
</evidence>
<evidence type="ECO:0000256" key="4">
    <source>
        <dbReference type="ARBA" id="ARBA00023180"/>
    </source>
</evidence>
<keyword evidence="7" id="KW-1185">Reference proteome</keyword>
<dbReference type="PANTHER" id="PTHR11967:SF2">
    <property type="entry name" value="ALPHA-1-ACID GLYCOPROTEIN 1"/>
    <property type="match status" value="1"/>
</dbReference>
<dbReference type="PANTHER" id="PTHR11967">
    <property type="entry name" value="ALPHA-1-ACID GLYCOPROTEIN"/>
    <property type="match status" value="1"/>
</dbReference>
<reference evidence="7" key="1">
    <citation type="submission" date="2015-09" db="EMBL/GenBank/DDBJ databases">
        <authorList>
            <person name="Sai Rama Sridatta P."/>
        </authorList>
    </citation>
    <scope>NUCLEOTIDE SEQUENCE [LARGE SCALE GENOMIC DNA]</scope>
</reference>
<comment type="subcellular location">
    <subcellularLocation>
        <location evidence="1">Secreted</location>
    </subcellularLocation>
</comment>
<dbReference type="Proteomes" id="UP000314980">
    <property type="component" value="Unassembled WGS sequence"/>
</dbReference>
<keyword evidence="2" id="KW-0964">Secreted</keyword>
<dbReference type="GeneTree" id="ENSGT00940000166223"/>
<evidence type="ECO:0000256" key="5">
    <source>
        <dbReference type="SAM" id="SignalP"/>
    </source>
</evidence>
<feature type="signal peptide" evidence="5">
    <location>
        <begin position="1"/>
        <end position="32"/>
    </location>
</feature>
<name>A0A4W6FTC3_LATCA</name>
<dbReference type="Ensembl" id="ENSLCAT00010055492.1">
    <property type="protein sequence ID" value="ENSLCAP00010054086.1"/>
    <property type="gene ID" value="ENSLCAG00010025186.1"/>
</dbReference>
<keyword evidence="4" id="KW-0325">Glycoprotein</keyword>
<evidence type="ECO:0000313" key="6">
    <source>
        <dbReference type="Ensembl" id="ENSLCAP00010054086.1"/>
    </source>
</evidence>
<dbReference type="GO" id="GO:0005576">
    <property type="term" value="C:extracellular region"/>
    <property type="evidence" value="ECO:0007669"/>
    <property type="project" value="UniProtKB-SubCell"/>
</dbReference>
<dbReference type="Gene3D" id="2.40.128.20">
    <property type="match status" value="1"/>
</dbReference>
<feature type="chain" id="PRO_5021472299" description="Apolipoprotein M" evidence="5">
    <location>
        <begin position="33"/>
        <end position="195"/>
    </location>
</feature>
<reference evidence="6" key="3">
    <citation type="submission" date="2025-09" db="UniProtKB">
        <authorList>
            <consortium name="Ensembl"/>
        </authorList>
    </citation>
    <scope>IDENTIFICATION</scope>
</reference>
<protein>
    <recommendedName>
        <fullName evidence="8">Apolipoprotein M</fullName>
    </recommendedName>
</protein>
<evidence type="ECO:0000313" key="7">
    <source>
        <dbReference type="Proteomes" id="UP000314980"/>
    </source>
</evidence>
<organism evidence="6 7">
    <name type="scientific">Lates calcarifer</name>
    <name type="common">Barramundi</name>
    <name type="synonym">Holocentrus calcarifer</name>
    <dbReference type="NCBI Taxonomy" id="8187"/>
    <lineage>
        <taxon>Eukaryota</taxon>
        <taxon>Metazoa</taxon>
        <taxon>Chordata</taxon>
        <taxon>Craniata</taxon>
        <taxon>Vertebrata</taxon>
        <taxon>Euteleostomi</taxon>
        <taxon>Actinopterygii</taxon>
        <taxon>Neopterygii</taxon>
        <taxon>Teleostei</taxon>
        <taxon>Neoteleostei</taxon>
        <taxon>Acanthomorphata</taxon>
        <taxon>Carangaria</taxon>
        <taxon>Carangaria incertae sedis</taxon>
        <taxon>Centropomidae</taxon>
        <taxon>Lates</taxon>
    </lineage>
</organism>
<evidence type="ECO:0000256" key="3">
    <source>
        <dbReference type="ARBA" id="ARBA00022729"/>
    </source>
</evidence>
<dbReference type="InterPro" id="IPR012674">
    <property type="entry name" value="Calycin"/>
</dbReference>
<dbReference type="InParanoid" id="A0A4W6FTC3"/>
<dbReference type="AlphaFoldDB" id="A0A4W6FTC3"/>
<dbReference type="SUPFAM" id="SSF50814">
    <property type="entry name" value="Lipocalins"/>
    <property type="match status" value="1"/>
</dbReference>
<keyword evidence="3 5" id="KW-0732">Signal</keyword>
<proteinExistence type="predicted"/>
<accession>A0A4W6FTC3</accession>
<sequence length="195" mass="21807">ISLTLPTAFKQYNMFVAVCAIALLCFVSVSHSAPVACEELVRPLDQLDPHNLEGRWALVTGSLNDSASAEAVKGRDSVTIEFNNSSYTQANHFGDRCEYYSHNISKEGNIFNIKVKTFNFTGAFLHTSCSDCLVLRLDVDSPSYKSLDLYLFSRRREVTQKVMEDFRAQAECLNIPPPFVMDPTKELLAPNLSDL</sequence>